<evidence type="ECO:0000313" key="3">
    <source>
        <dbReference type="Proteomes" id="UP000252357"/>
    </source>
</evidence>
<dbReference type="Proteomes" id="UP000252357">
    <property type="component" value="Unassembled WGS sequence"/>
</dbReference>
<dbReference type="AlphaFoldDB" id="A0A368L011"/>
<dbReference type="InterPro" id="IPR021344">
    <property type="entry name" value="DUF2970"/>
</dbReference>
<evidence type="ECO:0000256" key="1">
    <source>
        <dbReference type="SAM" id="Phobius"/>
    </source>
</evidence>
<keyword evidence="1" id="KW-0812">Transmembrane</keyword>
<protein>
    <submittedName>
        <fullName evidence="2">DUF2970 domain-containing protein</fullName>
    </submittedName>
</protein>
<feature type="transmembrane region" description="Helical" evidence="1">
    <location>
        <begin position="48"/>
        <end position="69"/>
    </location>
</feature>
<gene>
    <name evidence="2" type="ORF">DU000_10950</name>
</gene>
<dbReference type="RefSeq" id="WP_114403491.1">
    <property type="nucleotide sequence ID" value="NZ_QPGB01000005.1"/>
</dbReference>
<keyword evidence="1" id="KW-0472">Membrane</keyword>
<dbReference type="OrthoDB" id="8657357at2"/>
<dbReference type="Pfam" id="PF11174">
    <property type="entry name" value="DUF2970"/>
    <property type="match status" value="1"/>
</dbReference>
<evidence type="ECO:0000313" key="2">
    <source>
        <dbReference type="EMBL" id="RCS56888.1"/>
    </source>
</evidence>
<comment type="caution">
    <text evidence="2">The sequence shown here is derived from an EMBL/GenBank/DDBJ whole genome shotgun (WGS) entry which is preliminary data.</text>
</comment>
<accession>A0A368L011</accession>
<dbReference type="EMBL" id="QPGB01000005">
    <property type="protein sequence ID" value="RCS56888.1"/>
    <property type="molecule type" value="Genomic_DNA"/>
</dbReference>
<keyword evidence="1" id="KW-1133">Transmembrane helix</keyword>
<proteinExistence type="predicted"/>
<name>A0A368L011_9BURK</name>
<keyword evidence="3" id="KW-1185">Reference proteome</keyword>
<organism evidence="2 3">
    <name type="scientific">Parvibium lacunae</name>
    <dbReference type="NCBI Taxonomy" id="1888893"/>
    <lineage>
        <taxon>Bacteria</taxon>
        <taxon>Pseudomonadati</taxon>
        <taxon>Pseudomonadota</taxon>
        <taxon>Betaproteobacteria</taxon>
        <taxon>Burkholderiales</taxon>
        <taxon>Alcaligenaceae</taxon>
        <taxon>Parvibium</taxon>
    </lineage>
</organism>
<reference evidence="2 3" key="1">
    <citation type="journal article" date="2018" name="Int. J. Syst. Evol. Microbiol.">
        <title>Parvibium lacunae gen. nov., sp. nov., a new member of the family Alcaligenaceae isolated from a freshwater pond.</title>
        <authorList>
            <person name="Chen W.M."/>
            <person name="Xie P.B."/>
            <person name="Hsu M.Y."/>
            <person name="Sheu S.Y."/>
        </authorList>
    </citation>
    <scope>NUCLEOTIDE SEQUENCE [LARGE SCALE GENOMIC DNA]</scope>
    <source>
        <strain evidence="2 3">KMB9</strain>
    </source>
</reference>
<sequence>MQSESSSLRAAVQRKASFLQTLRAVLWSFLGIRKGKDHDADMASLNPLHVILAGVLAAILLIAMLLAIVRQVVAS</sequence>